<dbReference type="Gene3D" id="2.60.40.1180">
    <property type="entry name" value="Golgi alpha-mannosidase II"/>
    <property type="match status" value="1"/>
</dbReference>
<dbReference type="GO" id="GO:0005975">
    <property type="term" value="P:carbohydrate metabolic process"/>
    <property type="evidence" value="ECO:0007669"/>
    <property type="project" value="InterPro"/>
</dbReference>
<dbReference type="GO" id="GO:0004553">
    <property type="term" value="F:hydrolase activity, hydrolyzing O-glycosyl compounds"/>
    <property type="evidence" value="ECO:0007669"/>
    <property type="project" value="InterPro"/>
</dbReference>
<dbReference type="SUPFAM" id="SSF51011">
    <property type="entry name" value="Glycosyl hydrolase domain"/>
    <property type="match status" value="1"/>
</dbReference>
<dbReference type="SUPFAM" id="SSF74650">
    <property type="entry name" value="Galactose mutarotase-like"/>
    <property type="match status" value="1"/>
</dbReference>
<keyword evidence="2" id="KW-0326">Glycosidase</keyword>
<name>A0A4Y6V0Q2_SACBS</name>
<evidence type="ECO:0000313" key="7">
    <source>
        <dbReference type="Proteomes" id="UP000316968"/>
    </source>
</evidence>
<feature type="domain" description="Glycosyl hydrolase family 31 C-terminal" evidence="5">
    <location>
        <begin position="570"/>
        <end position="655"/>
    </location>
</feature>
<gene>
    <name evidence="6" type="ORF">FFV09_15815</name>
</gene>
<keyword evidence="7" id="KW-1185">Reference proteome</keyword>
<dbReference type="Pfam" id="PF21365">
    <property type="entry name" value="Glyco_hydro_31_3rd"/>
    <property type="match status" value="1"/>
</dbReference>
<feature type="domain" description="Glycoside hydrolase family 31 N-terminal" evidence="4">
    <location>
        <begin position="18"/>
        <end position="178"/>
    </location>
</feature>
<evidence type="ECO:0000313" key="6">
    <source>
        <dbReference type="EMBL" id="QDH22181.1"/>
    </source>
</evidence>
<evidence type="ECO:0000256" key="1">
    <source>
        <dbReference type="ARBA" id="ARBA00007806"/>
    </source>
</evidence>
<dbReference type="Pfam" id="PF01055">
    <property type="entry name" value="Glyco_hydro_31_2nd"/>
    <property type="match status" value="1"/>
</dbReference>
<dbReference type="InterPro" id="IPR048395">
    <property type="entry name" value="Glyco_hydro_31_C"/>
</dbReference>
<dbReference type="InterPro" id="IPR017853">
    <property type="entry name" value="GH"/>
</dbReference>
<feature type="domain" description="Glycoside hydrolase family 31 TIM barrel" evidence="3">
    <location>
        <begin position="224"/>
        <end position="560"/>
    </location>
</feature>
<dbReference type="Proteomes" id="UP000316968">
    <property type="component" value="Chromosome"/>
</dbReference>
<sequence length="664" mass="75299">MLQAQERALIWTYDHETLRIEPWGPNAFRVRASKDRLHDDDWALLPAGEPAANASVTVSADGRSATIVNGKIRADVERDGRITFTDESGKVLLKETQKTYQLKSGGRDIVPIPGTRDFEVTLRFESHPDEKLFGMGQYQQSLLNLKGCRLELTHRNSQTSVPFLLSDRGYGMLWHNPAIGQASFNVNVTEWAAKSTKQLDYWIVAGDTPAQIEEAYADATGKVPMMPDYAMGFWQCKLRYRSQEELLGVAREHVRRGLPISVIVIDFFHWPNQGDWTFDAAYWPDPEEMVRELRELGIELMVSVWPTVQTESVNYGEMVEKGYLVRTDRGIRTQFQFLGQNEIFDATHPEARKFVWEQIKQNYYDRGIRLFWLDEAEPEFGVYDHDIYRYDAGPALQVGNWYPSQYSRTFYEGMTGAGQENVINLVRSAWAGSQRYGALAWSGDIASTFEVLGHQVRAGLNMAIAGIPWWTTDIGGFHGGNPDDPAFRECIIRWFQYGTFCPVMRLHGDRSPYREADTGLPGGGLWGSGADNEVWSYGDEAYGIFGEHMRLRERLRPYLTEQMEAAHRKGTPPMRPLFYDFPDDSAAWDVDDQFMLGPDLLIAPILQADVRGRDVYLPAGATWTDAYSGETFDGGRAIFADAPIERIPVYVRDGAKLPIRASAE</sequence>
<dbReference type="InterPro" id="IPR011013">
    <property type="entry name" value="Gal_mutarotase_sf_dom"/>
</dbReference>
<evidence type="ECO:0000259" key="4">
    <source>
        <dbReference type="Pfam" id="PF13802"/>
    </source>
</evidence>
<dbReference type="AlphaFoldDB" id="A0A4Y6V0Q2"/>
<dbReference type="RefSeq" id="WP_141448725.1">
    <property type="nucleotide sequence ID" value="NZ_CP041217.1"/>
</dbReference>
<protein>
    <submittedName>
        <fullName evidence="6">Glycoside hydrolase family 31 protein</fullName>
    </submittedName>
</protein>
<dbReference type="OrthoDB" id="176168at2"/>
<dbReference type="PANTHER" id="PTHR43863">
    <property type="entry name" value="HYDROLASE, PUTATIVE (AFU_ORTHOLOGUE AFUA_1G03140)-RELATED"/>
    <property type="match status" value="1"/>
</dbReference>
<dbReference type="CDD" id="cd06591">
    <property type="entry name" value="GH31_xylosidase_XylS"/>
    <property type="match status" value="1"/>
</dbReference>
<dbReference type="InterPro" id="IPR000322">
    <property type="entry name" value="Glyco_hydro_31_TIM"/>
</dbReference>
<evidence type="ECO:0000259" key="3">
    <source>
        <dbReference type="Pfam" id="PF01055"/>
    </source>
</evidence>
<keyword evidence="2 6" id="KW-0378">Hydrolase</keyword>
<dbReference type="PANTHER" id="PTHR43863:SF2">
    <property type="entry name" value="MALTASE-GLUCOAMYLASE"/>
    <property type="match status" value="1"/>
</dbReference>
<reference evidence="6 7" key="1">
    <citation type="submission" date="2019-06" db="EMBL/GenBank/DDBJ databases">
        <title>Saccharibacillus brassicae sp. nov., an endophytic bacterium isolated from Chinese cabbage seeds (Brassica pekinensis).</title>
        <authorList>
            <person name="Jiang L."/>
            <person name="Lee J."/>
            <person name="Kim S.W."/>
        </authorList>
    </citation>
    <scope>NUCLEOTIDE SEQUENCE [LARGE SCALE GENOMIC DNA]</scope>
    <source>
        <strain evidence="7">KCTC 43072 / ATSA2</strain>
    </source>
</reference>
<dbReference type="Gene3D" id="3.20.20.80">
    <property type="entry name" value="Glycosidases"/>
    <property type="match status" value="1"/>
</dbReference>
<dbReference type="InterPro" id="IPR051816">
    <property type="entry name" value="Glycosyl_Hydrolase_31"/>
</dbReference>
<dbReference type="InterPro" id="IPR025887">
    <property type="entry name" value="Glyco_hydro_31_N_dom"/>
</dbReference>
<dbReference type="GO" id="GO:0030246">
    <property type="term" value="F:carbohydrate binding"/>
    <property type="evidence" value="ECO:0007669"/>
    <property type="project" value="InterPro"/>
</dbReference>
<dbReference type="CDD" id="cd14752">
    <property type="entry name" value="GH31_N"/>
    <property type="match status" value="1"/>
</dbReference>
<evidence type="ECO:0000259" key="5">
    <source>
        <dbReference type="Pfam" id="PF21365"/>
    </source>
</evidence>
<dbReference type="SUPFAM" id="SSF51445">
    <property type="entry name" value="(Trans)glycosidases"/>
    <property type="match status" value="1"/>
</dbReference>
<evidence type="ECO:0000256" key="2">
    <source>
        <dbReference type="RuleBase" id="RU361185"/>
    </source>
</evidence>
<accession>A0A4Y6V0Q2</accession>
<organism evidence="6 7">
    <name type="scientific">Saccharibacillus brassicae</name>
    <dbReference type="NCBI Taxonomy" id="2583377"/>
    <lineage>
        <taxon>Bacteria</taxon>
        <taxon>Bacillati</taxon>
        <taxon>Bacillota</taxon>
        <taxon>Bacilli</taxon>
        <taxon>Bacillales</taxon>
        <taxon>Paenibacillaceae</taxon>
        <taxon>Saccharibacillus</taxon>
    </lineage>
</organism>
<proteinExistence type="inferred from homology"/>
<dbReference type="Gene3D" id="2.60.40.1760">
    <property type="entry name" value="glycosyl hydrolase (family 31)"/>
    <property type="match status" value="1"/>
</dbReference>
<dbReference type="EMBL" id="CP041217">
    <property type="protein sequence ID" value="QDH22181.1"/>
    <property type="molecule type" value="Genomic_DNA"/>
</dbReference>
<comment type="similarity">
    <text evidence="1 2">Belongs to the glycosyl hydrolase 31 family.</text>
</comment>
<dbReference type="Pfam" id="PF13802">
    <property type="entry name" value="Gal_mutarotas_2"/>
    <property type="match status" value="1"/>
</dbReference>
<dbReference type="KEGG" id="saca:FFV09_15815"/>
<dbReference type="InterPro" id="IPR013780">
    <property type="entry name" value="Glyco_hydro_b"/>
</dbReference>